<proteinExistence type="predicted"/>
<reference evidence="1 2" key="1">
    <citation type="submission" date="2019-08" db="EMBL/GenBank/DDBJ databases">
        <title>Deep-cultivation of Planctomycetes and their phenomic and genomic characterization uncovers novel biology.</title>
        <authorList>
            <person name="Wiegand S."/>
            <person name="Jogler M."/>
            <person name="Boedeker C."/>
            <person name="Pinto D."/>
            <person name="Vollmers J."/>
            <person name="Rivas-Marin E."/>
            <person name="Kohn T."/>
            <person name="Peeters S.H."/>
            <person name="Heuer A."/>
            <person name="Rast P."/>
            <person name="Oberbeckmann S."/>
            <person name="Bunk B."/>
            <person name="Jeske O."/>
            <person name="Meyerdierks A."/>
            <person name="Storesund J.E."/>
            <person name="Kallscheuer N."/>
            <person name="Luecker S."/>
            <person name="Lage O.M."/>
            <person name="Pohl T."/>
            <person name="Merkel B.J."/>
            <person name="Hornburger P."/>
            <person name="Mueller R.-W."/>
            <person name="Bruemmer F."/>
            <person name="Labrenz M."/>
            <person name="Spormann A.M."/>
            <person name="Op den Camp H."/>
            <person name="Overmann J."/>
            <person name="Amann R."/>
            <person name="Jetten M.S.M."/>
            <person name="Mascher T."/>
            <person name="Medema M.H."/>
            <person name="Devos D.P."/>
            <person name="Kaster A.-K."/>
            <person name="Ovreas L."/>
            <person name="Rohde M."/>
            <person name="Galperin M.Y."/>
            <person name="Jogler C."/>
        </authorList>
    </citation>
    <scope>NUCLEOTIDE SEQUENCE [LARGE SCALE GENOMIC DNA]</scope>
    <source>
        <strain evidence="1 2">Pr1d</strain>
    </source>
</reference>
<gene>
    <name evidence="1" type="ORF">Pr1d_48950</name>
</gene>
<dbReference type="KEGG" id="bgok:Pr1d_48950"/>
<sequence>MRAWHPRAAFPSRCRSGGTCPGLSQRAPTELGSGVIGVPGAALAVGTLQAGTAALR</sequence>
<keyword evidence="2" id="KW-1185">Reference proteome</keyword>
<protein>
    <submittedName>
        <fullName evidence="1">Uncharacterized protein</fullName>
    </submittedName>
</protein>
<accession>A0A5B9QHW6</accession>
<dbReference type="AlphaFoldDB" id="A0A5B9QHW6"/>
<evidence type="ECO:0000313" key="2">
    <source>
        <dbReference type="Proteomes" id="UP000323917"/>
    </source>
</evidence>
<dbReference type="EMBL" id="CP042913">
    <property type="protein sequence ID" value="QEG37549.1"/>
    <property type="molecule type" value="Genomic_DNA"/>
</dbReference>
<dbReference type="Proteomes" id="UP000323917">
    <property type="component" value="Chromosome"/>
</dbReference>
<evidence type="ECO:0000313" key="1">
    <source>
        <dbReference type="EMBL" id="QEG37549.1"/>
    </source>
</evidence>
<name>A0A5B9QHW6_9BACT</name>
<organism evidence="1 2">
    <name type="scientific">Bythopirellula goksoeyrii</name>
    <dbReference type="NCBI Taxonomy" id="1400387"/>
    <lineage>
        <taxon>Bacteria</taxon>
        <taxon>Pseudomonadati</taxon>
        <taxon>Planctomycetota</taxon>
        <taxon>Planctomycetia</taxon>
        <taxon>Pirellulales</taxon>
        <taxon>Lacipirellulaceae</taxon>
        <taxon>Bythopirellula</taxon>
    </lineage>
</organism>